<feature type="repeat" description="TPR" evidence="8">
    <location>
        <begin position="338"/>
        <end position="371"/>
    </location>
</feature>
<evidence type="ECO:0000256" key="9">
    <source>
        <dbReference type="SAM" id="MobiDB-lite"/>
    </source>
</evidence>
<dbReference type="KEGG" id="btab:109031901"/>
<dbReference type="Gene3D" id="1.25.40.10">
    <property type="entry name" value="Tetratricopeptide repeat domain"/>
    <property type="match status" value="1"/>
</dbReference>
<evidence type="ECO:0000313" key="12">
    <source>
        <dbReference type="Proteomes" id="UP001152759"/>
    </source>
</evidence>
<dbReference type="Pfam" id="PF14559">
    <property type="entry name" value="TPR_19"/>
    <property type="match status" value="1"/>
</dbReference>
<dbReference type="Proteomes" id="UP001152759">
    <property type="component" value="Chromosome 10"/>
</dbReference>
<keyword evidence="6 7" id="KW-0413">Isomerase</keyword>
<organism evidence="11 12">
    <name type="scientific">Bemisia tabaci</name>
    <name type="common">Sweetpotato whitefly</name>
    <name type="synonym">Aleurodes tabaci</name>
    <dbReference type="NCBI Taxonomy" id="7038"/>
    <lineage>
        <taxon>Eukaryota</taxon>
        <taxon>Metazoa</taxon>
        <taxon>Ecdysozoa</taxon>
        <taxon>Arthropoda</taxon>
        <taxon>Hexapoda</taxon>
        <taxon>Insecta</taxon>
        <taxon>Pterygota</taxon>
        <taxon>Neoptera</taxon>
        <taxon>Paraneoptera</taxon>
        <taxon>Hemiptera</taxon>
        <taxon>Sternorrhyncha</taxon>
        <taxon>Aleyrodoidea</taxon>
        <taxon>Aleyrodidae</taxon>
        <taxon>Aleyrodinae</taxon>
        <taxon>Bemisia</taxon>
    </lineage>
</organism>
<dbReference type="PROSITE" id="PS50005">
    <property type="entry name" value="TPR"/>
    <property type="match status" value="1"/>
</dbReference>
<keyword evidence="5 7" id="KW-0697">Rotamase</keyword>
<evidence type="ECO:0000256" key="6">
    <source>
        <dbReference type="ARBA" id="ARBA00023235"/>
    </source>
</evidence>
<dbReference type="AlphaFoldDB" id="A0A9P0C9I0"/>
<keyword evidence="12" id="KW-1185">Reference proteome</keyword>
<dbReference type="EC" id="5.2.1.8" evidence="2 7"/>
<dbReference type="PROSITE" id="PS50059">
    <property type="entry name" value="FKBP_PPIASE"/>
    <property type="match status" value="2"/>
</dbReference>
<dbReference type="FunFam" id="3.10.50.40:FF:000013">
    <property type="entry name" value="Peptidylprolyl isomerase"/>
    <property type="match status" value="1"/>
</dbReference>
<gene>
    <name evidence="11" type="ORF">BEMITA_LOCUS3226</name>
</gene>
<sequence>MPGEVGCGAIDISPAQDGGVLKEIIKPGAGDLTPSNGSTVNVHYTGTLVDGTKFDSSRDRGPFSFSLGQGSVIKAWDIGVATMKKGEICKLTCLPEYAYGSRETGSIPANSTLIFEIEMLDWELEDLSSKQDKGILRQILTPGVEISTPSSGSTVDVHVTGEYNGTVFDDRDVSFPLGEGSEFNIPKGLEKALQKFKVKEKSRLEIKARYGFGSEGNKQLNVPPNVDLVYVVTLNSFTELKKSWSMDDAEKIKHAKMFKEKGLKYINAQKYNLALNMYKNMITYIDSGYGFSEELEKERKSLLIAARLNCALCLLKQEKYTEAQAACKEVLDVDPNNIKALYRRGQAYLGLSDADAAKESFEAVLKVDSSNKAAASALAQCNKKIKEQKEKEKQVYWNMFAKFAKKDQEEKDWRFGWWDGKNVNVEKYESDPEDDEEQKKEKRKQREIIAKKAAEVRARREKERQEQLEREKTESEKEKTGMNENNDCKNTQGNITVDDDKITDNGNAERTLTE</sequence>
<comment type="catalytic activity">
    <reaction evidence="1 7">
        <text>[protein]-peptidylproline (omega=180) = [protein]-peptidylproline (omega=0)</text>
        <dbReference type="Rhea" id="RHEA:16237"/>
        <dbReference type="Rhea" id="RHEA-COMP:10747"/>
        <dbReference type="Rhea" id="RHEA-COMP:10748"/>
        <dbReference type="ChEBI" id="CHEBI:83833"/>
        <dbReference type="ChEBI" id="CHEBI:83834"/>
        <dbReference type="EC" id="5.2.1.8"/>
    </reaction>
</comment>
<protein>
    <recommendedName>
        <fullName evidence="2 7">peptidylprolyl isomerase</fullName>
        <ecNumber evidence="2 7">5.2.1.8</ecNumber>
    </recommendedName>
</protein>
<evidence type="ECO:0000256" key="4">
    <source>
        <dbReference type="ARBA" id="ARBA00022803"/>
    </source>
</evidence>
<evidence type="ECO:0000256" key="8">
    <source>
        <dbReference type="PROSITE-ProRule" id="PRU00339"/>
    </source>
</evidence>
<dbReference type="InterPro" id="IPR050754">
    <property type="entry name" value="FKBP4/5/8-like"/>
</dbReference>
<dbReference type="PANTHER" id="PTHR46512">
    <property type="entry name" value="PEPTIDYLPROLYL ISOMERASE"/>
    <property type="match status" value="1"/>
</dbReference>
<dbReference type="SUPFAM" id="SSF54534">
    <property type="entry name" value="FKBP-like"/>
    <property type="match status" value="2"/>
</dbReference>
<dbReference type="SMART" id="SM00028">
    <property type="entry name" value="TPR"/>
    <property type="match status" value="3"/>
</dbReference>
<dbReference type="InterPro" id="IPR046357">
    <property type="entry name" value="PPIase_dom_sf"/>
</dbReference>
<feature type="compositionally biased region" description="Polar residues" evidence="9">
    <location>
        <begin position="504"/>
        <end position="514"/>
    </location>
</feature>
<dbReference type="FunFam" id="1.25.40.10:FF:000008">
    <property type="entry name" value="Peptidylprolyl isomerase"/>
    <property type="match status" value="1"/>
</dbReference>
<evidence type="ECO:0000256" key="3">
    <source>
        <dbReference type="ARBA" id="ARBA00022737"/>
    </source>
</evidence>
<evidence type="ECO:0000256" key="2">
    <source>
        <dbReference type="ARBA" id="ARBA00013194"/>
    </source>
</evidence>
<evidence type="ECO:0000259" key="10">
    <source>
        <dbReference type="PROSITE" id="PS50059"/>
    </source>
</evidence>
<feature type="compositionally biased region" description="Basic and acidic residues" evidence="9">
    <location>
        <begin position="437"/>
        <end position="481"/>
    </location>
</feature>
<evidence type="ECO:0000313" key="11">
    <source>
        <dbReference type="EMBL" id="CAH0763194.1"/>
    </source>
</evidence>
<evidence type="ECO:0000256" key="5">
    <source>
        <dbReference type="ARBA" id="ARBA00023110"/>
    </source>
</evidence>
<dbReference type="EMBL" id="OU963871">
    <property type="protein sequence ID" value="CAH0763194.1"/>
    <property type="molecule type" value="Genomic_DNA"/>
</dbReference>
<reference evidence="11" key="1">
    <citation type="submission" date="2021-12" db="EMBL/GenBank/DDBJ databases">
        <authorList>
            <person name="King R."/>
        </authorList>
    </citation>
    <scope>NUCLEOTIDE SEQUENCE</scope>
</reference>
<feature type="region of interest" description="Disordered" evidence="9">
    <location>
        <begin position="428"/>
        <end position="514"/>
    </location>
</feature>
<dbReference type="InterPro" id="IPR011990">
    <property type="entry name" value="TPR-like_helical_dom_sf"/>
</dbReference>
<keyword evidence="3" id="KW-0677">Repeat</keyword>
<dbReference type="Gene3D" id="3.10.50.40">
    <property type="match status" value="2"/>
</dbReference>
<name>A0A9P0C9I0_BEMTA</name>
<feature type="compositionally biased region" description="Polar residues" evidence="9">
    <location>
        <begin position="482"/>
        <end position="495"/>
    </location>
</feature>
<dbReference type="FunFam" id="3.10.50.40:FF:000006">
    <property type="entry name" value="Peptidyl-prolyl cis-trans isomerase"/>
    <property type="match status" value="1"/>
</dbReference>
<feature type="domain" description="PPIase FKBP-type" evidence="10">
    <location>
        <begin position="37"/>
        <end position="123"/>
    </location>
</feature>
<evidence type="ECO:0000256" key="1">
    <source>
        <dbReference type="ARBA" id="ARBA00000971"/>
    </source>
</evidence>
<dbReference type="PANTHER" id="PTHR46512:SF9">
    <property type="entry name" value="PEPTIDYLPROLYL ISOMERASE"/>
    <property type="match status" value="1"/>
</dbReference>
<accession>A0A9P0C9I0</accession>
<dbReference type="SUPFAM" id="SSF48452">
    <property type="entry name" value="TPR-like"/>
    <property type="match status" value="1"/>
</dbReference>
<dbReference type="Pfam" id="PF00254">
    <property type="entry name" value="FKBP_C"/>
    <property type="match status" value="2"/>
</dbReference>
<proteinExistence type="predicted"/>
<evidence type="ECO:0000256" key="7">
    <source>
        <dbReference type="PROSITE-ProRule" id="PRU00277"/>
    </source>
</evidence>
<dbReference type="InterPro" id="IPR019734">
    <property type="entry name" value="TPR_rpt"/>
</dbReference>
<dbReference type="InterPro" id="IPR001179">
    <property type="entry name" value="PPIase_FKBP_dom"/>
</dbReference>
<feature type="domain" description="PPIase FKBP-type" evidence="10">
    <location>
        <begin position="152"/>
        <end position="238"/>
    </location>
</feature>
<keyword evidence="4 8" id="KW-0802">TPR repeat</keyword>
<dbReference type="GO" id="GO:0003755">
    <property type="term" value="F:peptidyl-prolyl cis-trans isomerase activity"/>
    <property type="evidence" value="ECO:0007669"/>
    <property type="project" value="UniProtKB-KW"/>
</dbReference>